<dbReference type="InterPro" id="IPR001567">
    <property type="entry name" value="Pept_M3A_M3B_dom"/>
</dbReference>
<dbReference type="RefSeq" id="WP_114705687.1">
    <property type="nucleotide sequence ID" value="NZ_QDKL01000001.1"/>
</dbReference>
<evidence type="ECO:0000313" key="9">
    <source>
        <dbReference type="EMBL" id="RZF22742.1"/>
    </source>
</evidence>
<keyword evidence="4 7" id="KW-0378">Hydrolase</keyword>
<evidence type="ECO:0000256" key="5">
    <source>
        <dbReference type="ARBA" id="ARBA00022833"/>
    </source>
</evidence>
<dbReference type="Pfam" id="PF01432">
    <property type="entry name" value="Peptidase_M3"/>
    <property type="match status" value="1"/>
</dbReference>
<keyword evidence="6 7" id="KW-0482">Metalloprotease</keyword>
<proteinExistence type="inferred from homology"/>
<dbReference type="CDD" id="cd06456">
    <property type="entry name" value="M3A_DCP"/>
    <property type="match status" value="1"/>
</dbReference>
<dbReference type="PANTHER" id="PTHR43660">
    <property type="entry name" value="DIPEPTIDYL CARBOXYPEPTIDASE"/>
    <property type="match status" value="1"/>
</dbReference>
<dbReference type="SUPFAM" id="SSF55486">
    <property type="entry name" value="Metalloproteases ('zincins'), catalytic domain"/>
    <property type="match status" value="1"/>
</dbReference>
<dbReference type="InterPro" id="IPR024080">
    <property type="entry name" value="Neurolysin/TOP_N"/>
</dbReference>
<reference evidence="10" key="1">
    <citation type="journal article" date="2019" name="Int. J. Syst. Evol. Microbiol.">
        <title>Halobacteriovorax valvorus sp. nov., a novel prokaryotic predator isolated from coastal seawater of China.</title>
        <authorList>
            <person name="Chen M.-X."/>
        </authorList>
    </citation>
    <scope>NUCLEOTIDE SEQUENCE [LARGE SCALE GENOMIC DNA]</scope>
    <source>
        <strain evidence="10">BL9</strain>
    </source>
</reference>
<comment type="caution">
    <text evidence="9">The sequence shown here is derived from an EMBL/GenBank/DDBJ whole genome shotgun (WGS) entry which is preliminary data.</text>
</comment>
<dbReference type="InterPro" id="IPR024079">
    <property type="entry name" value="MetalloPept_cat_dom_sf"/>
</dbReference>
<dbReference type="Gene3D" id="1.10.1370.10">
    <property type="entry name" value="Neurolysin, domain 3"/>
    <property type="match status" value="1"/>
</dbReference>
<evidence type="ECO:0000256" key="1">
    <source>
        <dbReference type="ARBA" id="ARBA00006040"/>
    </source>
</evidence>
<dbReference type="InterPro" id="IPR024077">
    <property type="entry name" value="Neurolysin/TOP_dom2"/>
</dbReference>
<evidence type="ECO:0000259" key="8">
    <source>
        <dbReference type="Pfam" id="PF01432"/>
    </source>
</evidence>
<keyword evidence="10" id="KW-1185">Reference proteome</keyword>
<gene>
    <name evidence="9" type="ORF">DAY19_02920</name>
</gene>
<evidence type="ECO:0000256" key="2">
    <source>
        <dbReference type="ARBA" id="ARBA00022670"/>
    </source>
</evidence>
<name>A0ABY0IIG2_9BACT</name>
<evidence type="ECO:0000256" key="6">
    <source>
        <dbReference type="ARBA" id="ARBA00023049"/>
    </source>
</evidence>
<organism evidence="9 10">
    <name type="scientific">Halobacteriovorax vibrionivorans</name>
    <dbReference type="NCBI Taxonomy" id="2152716"/>
    <lineage>
        <taxon>Bacteria</taxon>
        <taxon>Pseudomonadati</taxon>
        <taxon>Bdellovibrionota</taxon>
        <taxon>Bacteriovoracia</taxon>
        <taxon>Bacteriovoracales</taxon>
        <taxon>Halobacteriovoraceae</taxon>
        <taxon>Halobacteriovorax</taxon>
    </lineage>
</organism>
<evidence type="ECO:0000313" key="10">
    <source>
        <dbReference type="Proteomes" id="UP000443582"/>
    </source>
</evidence>
<keyword evidence="2 7" id="KW-0645">Protease</keyword>
<dbReference type="EMBL" id="QDKL01000001">
    <property type="protein sequence ID" value="RZF22742.1"/>
    <property type="molecule type" value="Genomic_DNA"/>
</dbReference>
<dbReference type="PANTHER" id="PTHR43660:SF1">
    <property type="entry name" value="DIPEPTIDYL CARBOXYPEPTIDASE"/>
    <property type="match status" value="1"/>
</dbReference>
<feature type="domain" description="Peptidase M3A/M3B catalytic" evidence="8">
    <location>
        <begin position="228"/>
        <end position="673"/>
    </location>
</feature>
<comment type="cofactor">
    <cofactor evidence="7">
        <name>Zn(2+)</name>
        <dbReference type="ChEBI" id="CHEBI:29105"/>
    </cofactor>
    <text evidence="7">Binds 1 zinc ion.</text>
</comment>
<evidence type="ECO:0000256" key="3">
    <source>
        <dbReference type="ARBA" id="ARBA00022723"/>
    </source>
</evidence>
<dbReference type="InterPro" id="IPR045090">
    <property type="entry name" value="Pept_M3A_M3B"/>
</dbReference>
<dbReference type="Proteomes" id="UP000443582">
    <property type="component" value="Unassembled WGS sequence"/>
</dbReference>
<keyword evidence="3 7" id="KW-0479">Metal-binding</keyword>
<evidence type="ECO:0000256" key="7">
    <source>
        <dbReference type="RuleBase" id="RU003435"/>
    </source>
</evidence>
<evidence type="ECO:0000256" key="4">
    <source>
        <dbReference type="ARBA" id="ARBA00022801"/>
    </source>
</evidence>
<dbReference type="Gene3D" id="1.20.1050.40">
    <property type="entry name" value="Endopeptidase. Chain P, domain 1"/>
    <property type="match status" value="1"/>
</dbReference>
<protein>
    <submittedName>
        <fullName evidence="9">M3 family peptidase</fullName>
    </submittedName>
</protein>
<keyword evidence="5 7" id="KW-0862">Zinc</keyword>
<sequence>MSNPLLEKFTNPYGARPFDKIKNEHYMPAIKEAIKMHKEEIEAIKNFDGELTFANIIEPYATSGSAIEDISMIFFNLKSANTNDEMNEIAKEFSPLLTAHGNDVNLDADLFAKVKVVFDNKENEDLNAEQTTLLNKIYKGFVRNGALLNEDDKNKVRKIDEELSKLGLEFSDHLLKETNRFEMVIDNQEDLAGLPEGLIEAAAMTATEKGHDGKWVFTLDYPSFGPFITYAQNRELRKQMTIASGTKCAKGDELDNQEIVKRIAMLRHERAGILGYKSHADYILEERMAMSAKNVFDLLNQLKDKAMPAALEHMDEVKAYAKEKDGIEDFASWDYMYYYEKLKKEKYSIDDEMLKPYFKLENVLNGVFEVATKLYGLNFKEVSNVPKYHDDVMTYEITDRDGNFISLFYGDYFPRSSKRGGAWMTAFREQYVQNGEDIRPHIANVCNFTKPTTTKPSLLTFNEVTTLFHEFGHALHGILTKCQYRMLSGPNVFWDFVELPSQIMENWAFEKECLDLFAKHYETGELIPEELVQKLKDSSNFGEGRHTIRQLSLGLLDMAWHSGDPSNITNVEEFETLATKDVQLLPKIPGTMTSTAFGHIFAGGYSAGYYSYKWAEVLDADAFELFLEEGIFNTTIADRFRENILEKGGSEHPMDLYKRFRGREPEVDALLRRGGLI</sequence>
<comment type="similarity">
    <text evidence="1 7">Belongs to the peptidase M3 family.</text>
</comment>
<dbReference type="Gene3D" id="3.40.390.10">
    <property type="entry name" value="Collagenase (Catalytic Domain)"/>
    <property type="match status" value="1"/>
</dbReference>
<dbReference type="InterPro" id="IPR034005">
    <property type="entry name" value="M3A_DCP"/>
</dbReference>
<accession>A0ABY0IIG2</accession>